<dbReference type="SMART" id="SM00355">
    <property type="entry name" value="ZnF_C2H2"/>
    <property type="match status" value="6"/>
</dbReference>
<evidence type="ECO:0000256" key="6">
    <source>
        <dbReference type="ARBA" id="ARBA00022833"/>
    </source>
</evidence>
<keyword evidence="4" id="KW-0677">Repeat</keyword>
<dbReference type="GO" id="GO:0005667">
    <property type="term" value="C:transcription regulator complex"/>
    <property type="evidence" value="ECO:0007669"/>
    <property type="project" value="TreeGrafter"/>
</dbReference>
<dbReference type="Proteomes" id="UP000800097">
    <property type="component" value="Unassembled WGS sequence"/>
</dbReference>
<evidence type="ECO:0000256" key="11">
    <source>
        <dbReference type="PROSITE-ProRule" id="PRU00042"/>
    </source>
</evidence>
<comment type="subcellular location">
    <subcellularLocation>
        <location evidence="1">Nucleus</location>
    </subcellularLocation>
</comment>
<dbReference type="RefSeq" id="XP_033657176.1">
    <property type="nucleotide sequence ID" value="XM_033797748.1"/>
</dbReference>
<feature type="domain" description="C2H2-type" evidence="13">
    <location>
        <begin position="509"/>
        <end position="536"/>
    </location>
</feature>
<evidence type="ECO:0000313" key="15">
    <source>
        <dbReference type="Proteomes" id="UP000800097"/>
    </source>
</evidence>
<dbReference type="Gene3D" id="3.30.160.60">
    <property type="entry name" value="Classic Zinc Finger"/>
    <property type="match status" value="5"/>
</dbReference>
<keyword evidence="7" id="KW-0805">Transcription regulation</keyword>
<feature type="domain" description="C2H2-type" evidence="13">
    <location>
        <begin position="566"/>
        <end position="595"/>
    </location>
</feature>
<dbReference type="GO" id="GO:0008270">
    <property type="term" value="F:zinc ion binding"/>
    <property type="evidence" value="ECO:0007669"/>
    <property type="project" value="UniProtKB-KW"/>
</dbReference>
<proteinExistence type="inferred from homology"/>
<evidence type="ECO:0000256" key="2">
    <source>
        <dbReference type="ARBA" id="ARBA00006991"/>
    </source>
</evidence>
<keyword evidence="5 11" id="KW-0863">Zinc-finger</keyword>
<evidence type="ECO:0000256" key="9">
    <source>
        <dbReference type="ARBA" id="ARBA00023242"/>
    </source>
</evidence>
<evidence type="ECO:0000256" key="10">
    <source>
        <dbReference type="ARBA" id="ARBA00044085"/>
    </source>
</evidence>
<feature type="domain" description="C2H2-type" evidence="13">
    <location>
        <begin position="436"/>
        <end position="471"/>
    </location>
</feature>
<feature type="domain" description="C2H2-type" evidence="13">
    <location>
        <begin position="478"/>
        <end position="508"/>
    </location>
</feature>
<dbReference type="GO" id="GO:0000785">
    <property type="term" value="C:chromatin"/>
    <property type="evidence" value="ECO:0007669"/>
    <property type="project" value="TreeGrafter"/>
</dbReference>
<dbReference type="InterPro" id="IPR013087">
    <property type="entry name" value="Znf_C2H2_type"/>
</dbReference>
<dbReference type="PROSITE" id="PS50157">
    <property type="entry name" value="ZINC_FINGER_C2H2_2"/>
    <property type="match status" value="5"/>
</dbReference>
<evidence type="ECO:0000256" key="7">
    <source>
        <dbReference type="ARBA" id="ARBA00023015"/>
    </source>
</evidence>
<name>A0A6A6JTE8_WESOR</name>
<keyword evidence="8" id="KW-0804">Transcription</keyword>
<evidence type="ECO:0000256" key="8">
    <source>
        <dbReference type="ARBA" id="ARBA00023163"/>
    </source>
</evidence>
<evidence type="ECO:0000259" key="13">
    <source>
        <dbReference type="PROSITE" id="PS50157"/>
    </source>
</evidence>
<dbReference type="AlphaFoldDB" id="A0A6A6JTE8"/>
<dbReference type="PANTHER" id="PTHR14003:SF19">
    <property type="entry name" value="YY2 TRANSCRIPTION FACTOR"/>
    <property type="match status" value="1"/>
</dbReference>
<keyword evidence="3" id="KW-0479">Metal-binding</keyword>
<evidence type="ECO:0000256" key="4">
    <source>
        <dbReference type="ARBA" id="ARBA00022737"/>
    </source>
</evidence>
<reference evidence="14" key="1">
    <citation type="journal article" date="2020" name="Stud. Mycol.">
        <title>101 Dothideomycetes genomes: a test case for predicting lifestyles and emergence of pathogens.</title>
        <authorList>
            <person name="Haridas S."/>
            <person name="Albert R."/>
            <person name="Binder M."/>
            <person name="Bloem J."/>
            <person name="Labutti K."/>
            <person name="Salamov A."/>
            <person name="Andreopoulos B."/>
            <person name="Baker S."/>
            <person name="Barry K."/>
            <person name="Bills G."/>
            <person name="Bluhm B."/>
            <person name="Cannon C."/>
            <person name="Castanera R."/>
            <person name="Culley D."/>
            <person name="Daum C."/>
            <person name="Ezra D."/>
            <person name="Gonzalez J."/>
            <person name="Henrissat B."/>
            <person name="Kuo A."/>
            <person name="Liang C."/>
            <person name="Lipzen A."/>
            <person name="Lutzoni F."/>
            <person name="Magnuson J."/>
            <person name="Mondo S."/>
            <person name="Nolan M."/>
            <person name="Ohm R."/>
            <person name="Pangilinan J."/>
            <person name="Park H.-J."/>
            <person name="Ramirez L."/>
            <person name="Alfaro M."/>
            <person name="Sun H."/>
            <person name="Tritt A."/>
            <person name="Yoshinaga Y."/>
            <person name="Zwiers L.-H."/>
            <person name="Turgeon B."/>
            <person name="Goodwin S."/>
            <person name="Spatafora J."/>
            <person name="Crous P."/>
            <person name="Grigoriev I."/>
        </authorList>
    </citation>
    <scope>NUCLEOTIDE SEQUENCE</scope>
    <source>
        <strain evidence="14">CBS 379.55</strain>
    </source>
</reference>
<evidence type="ECO:0000256" key="3">
    <source>
        <dbReference type="ARBA" id="ARBA00022723"/>
    </source>
</evidence>
<keyword evidence="9" id="KW-0539">Nucleus</keyword>
<dbReference type="GO" id="GO:0000978">
    <property type="term" value="F:RNA polymerase II cis-regulatory region sequence-specific DNA binding"/>
    <property type="evidence" value="ECO:0007669"/>
    <property type="project" value="TreeGrafter"/>
</dbReference>
<feature type="domain" description="C2H2-type" evidence="13">
    <location>
        <begin position="537"/>
        <end position="565"/>
    </location>
</feature>
<protein>
    <recommendedName>
        <fullName evidence="10">C2H2 type master regulator of conidiophore development brlA</fullName>
    </recommendedName>
</protein>
<evidence type="ECO:0000256" key="12">
    <source>
        <dbReference type="SAM" id="MobiDB-lite"/>
    </source>
</evidence>
<feature type="region of interest" description="Disordered" evidence="12">
    <location>
        <begin position="384"/>
        <end position="437"/>
    </location>
</feature>
<keyword evidence="15" id="KW-1185">Reference proteome</keyword>
<evidence type="ECO:0000313" key="14">
    <source>
        <dbReference type="EMBL" id="KAF2279637.1"/>
    </source>
</evidence>
<dbReference type="GeneID" id="54550923"/>
<comment type="similarity">
    <text evidence="2">Belongs to the krueppel C2H2-type zinc-finger protein family.</text>
</comment>
<dbReference type="GO" id="GO:0005634">
    <property type="term" value="C:nucleus"/>
    <property type="evidence" value="ECO:0007669"/>
    <property type="project" value="UniProtKB-SubCell"/>
</dbReference>
<feature type="compositionally biased region" description="Low complexity" evidence="12">
    <location>
        <begin position="426"/>
        <end position="437"/>
    </location>
</feature>
<dbReference type="PROSITE" id="PS00028">
    <property type="entry name" value="ZINC_FINGER_C2H2_1"/>
    <property type="match status" value="2"/>
</dbReference>
<sequence length="686" mass="75831">MLKVDAVYDFDEGFFQLWSDQDPMSGPLLLTESTGTKRTASVVAENSERCTAVGDHRDYRAEHIDPREICCTRSLCCPEPSCEDVRPTKRRAIACPANPGALCDGDSMTLDYDASCRECMPCDSGECSPADVCYDPHCDQVQECPVPECADKCSDPECSKGICPDQPCFCSRCEAPPCTVGDLENGCHFAHSAPGPDGTIYCFNDAPCHFNGEEFAHPRLPAFDGYQCNSTHHLLPERSNGMPPPSQMTPLSTNGSLGSLGSTLHAQYSSFSDPSSFASSAALDGFSLWALSKEQNMKMSQPNGCVPMGRTSPTAYTPMSAFSDWDVFSNAASTPLLDPCHTISGDPMQIGWTQTPCQSPFVDAIQPNHGLDFLASVAKVSLVEEEPNPNNSSGTSPLPSASTSTPPLRLKTEDSQFTFDTDHSPTDPSTTTPSSHTCEWETAPGILCLQTFPTPKALHQHLKTAHVDPSPDCICRWSRCSNGSTPPKDFKQRSKLTRHLLVHDGYRPHACKFCDKSFATNQARQNHERTHTGDRPYVCPDCGFRTTTQTQWVTHVEAMHSGRKRYRCRYEGCGFVCADSSNLSKHERIHQGLRPYRCPHPGCVFRPDCRWENLKRHLRKTGHCPELLDEKSEALERYKEQVKREESEWLAKNPVGRSARSVSLGPRKRSRSARVEGKEEVDGEEV</sequence>
<dbReference type="Pfam" id="PF00096">
    <property type="entry name" value="zf-C2H2"/>
    <property type="match status" value="1"/>
</dbReference>
<feature type="compositionally biased region" description="Low complexity" evidence="12">
    <location>
        <begin position="392"/>
        <end position="409"/>
    </location>
</feature>
<evidence type="ECO:0000256" key="1">
    <source>
        <dbReference type="ARBA" id="ARBA00004123"/>
    </source>
</evidence>
<evidence type="ECO:0000256" key="5">
    <source>
        <dbReference type="ARBA" id="ARBA00022771"/>
    </source>
</evidence>
<dbReference type="GO" id="GO:0000981">
    <property type="term" value="F:DNA-binding transcription factor activity, RNA polymerase II-specific"/>
    <property type="evidence" value="ECO:0007669"/>
    <property type="project" value="TreeGrafter"/>
</dbReference>
<feature type="region of interest" description="Disordered" evidence="12">
    <location>
        <begin position="646"/>
        <end position="686"/>
    </location>
</feature>
<dbReference type="PANTHER" id="PTHR14003">
    <property type="entry name" value="TRANSCRIPTIONAL REPRESSOR PROTEIN YY"/>
    <property type="match status" value="1"/>
</dbReference>
<dbReference type="EMBL" id="ML986486">
    <property type="protein sequence ID" value="KAF2279637.1"/>
    <property type="molecule type" value="Genomic_DNA"/>
</dbReference>
<dbReference type="FunFam" id="3.30.160.60:FF:000193">
    <property type="entry name" value="Zinc finger protein 300"/>
    <property type="match status" value="1"/>
</dbReference>
<dbReference type="OrthoDB" id="3437960at2759"/>
<feature type="compositionally biased region" description="Basic and acidic residues" evidence="12">
    <location>
        <begin position="410"/>
        <end position="425"/>
    </location>
</feature>
<organism evidence="14 15">
    <name type="scientific">Westerdykella ornata</name>
    <dbReference type="NCBI Taxonomy" id="318751"/>
    <lineage>
        <taxon>Eukaryota</taxon>
        <taxon>Fungi</taxon>
        <taxon>Dikarya</taxon>
        <taxon>Ascomycota</taxon>
        <taxon>Pezizomycotina</taxon>
        <taxon>Dothideomycetes</taxon>
        <taxon>Pleosporomycetidae</taxon>
        <taxon>Pleosporales</taxon>
        <taxon>Sporormiaceae</taxon>
        <taxon>Westerdykella</taxon>
    </lineage>
</organism>
<gene>
    <name evidence="14" type="ORF">EI97DRAFT_430672</name>
</gene>
<dbReference type="InterPro" id="IPR036236">
    <property type="entry name" value="Znf_C2H2_sf"/>
</dbReference>
<accession>A0A6A6JTE8</accession>
<keyword evidence="6" id="KW-0862">Zinc</keyword>
<dbReference type="SUPFAM" id="SSF57667">
    <property type="entry name" value="beta-beta-alpha zinc fingers"/>
    <property type="match status" value="2"/>
</dbReference>